<organism evidence="1">
    <name type="scientific">Lepeophtheirus salmonis</name>
    <name type="common">Salmon louse</name>
    <name type="synonym">Caligus salmonis</name>
    <dbReference type="NCBI Taxonomy" id="72036"/>
    <lineage>
        <taxon>Eukaryota</taxon>
        <taxon>Metazoa</taxon>
        <taxon>Ecdysozoa</taxon>
        <taxon>Arthropoda</taxon>
        <taxon>Crustacea</taxon>
        <taxon>Multicrustacea</taxon>
        <taxon>Hexanauplia</taxon>
        <taxon>Copepoda</taxon>
        <taxon>Siphonostomatoida</taxon>
        <taxon>Caligidae</taxon>
        <taxon>Lepeophtheirus</taxon>
    </lineage>
</organism>
<reference evidence="1" key="1">
    <citation type="submission" date="2014-05" db="EMBL/GenBank/DDBJ databases">
        <authorList>
            <person name="Chronopoulou M."/>
        </authorList>
    </citation>
    <scope>NUCLEOTIDE SEQUENCE</scope>
    <source>
        <tissue evidence="1">Whole organism</tissue>
    </source>
</reference>
<proteinExistence type="predicted"/>
<evidence type="ECO:0000313" key="1">
    <source>
        <dbReference type="EMBL" id="CDW32920.1"/>
    </source>
</evidence>
<accession>A0A0K2U4H3</accession>
<sequence length="41" mass="4944">MYLIPLPSFCTKDDIKIYKFSSTRIHICHYVIKMEVQLLRV</sequence>
<name>A0A0K2U4H3_LEPSM</name>
<dbReference type="AlphaFoldDB" id="A0A0K2U4H3"/>
<protein>
    <submittedName>
        <fullName evidence="1">Uncharacterized protein</fullName>
    </submittedName>
</protein>
<dbReference type="EMBL" id="HACA01015559">
    <property type="protein sequence ID" value="CDW32920.1"/>
    <property type="molecule type" value="Transcribed_RNA"/>
</dbReference>